<dbReference type="InterPro" id="IPR000888">
    <property type="entry name" value="RmlC-like"/>
</dbReference>
<dbReference type="GO" id="GO:0019305">
    <property type="term" value="P:dTDP-rhamnose biosynthetic process"/>
    <property type="evidence" value="ECO:0007669"/>
    <property type="project" value="UniProtKB-UniRule"/>
</dbReference>
<feature type="active site" description="Proton donor" evidence="2">
    <location>
        <position position="132"/>
    </location>
</feature>
<dbReference type="OrthoDB" id="9800680at2"/>
<evidence type="ECO:0000256" key="3">
    <source>
        <dbReference type="PIRSR" id="PIRSR600888-3"/>
    </source>
</evidence>
<comment type="function">
    <text evidence="4">Catalyzes the epimerization of the C3' and C5'positions of dTDP-6-deoxy-D-xylo-4-hexulose, forming dTDP-6-deoxy-L-lyxo-4-hexulose.</text>
</comment>
<evidence type="ECO:0000256" key="2">
    <source>
        <dbReference type="PIRSR" id="PIRSR600888-1"/>
    </source>
</evidence>
<dbReference type="STRING" id="642780.SAMN04488570_2229"/>
<evidence type="ECO:0000256" key="1">
    <source>
        <dbReference type="ARBA" id="ARBA00010154"/>
    </source>
</evidence>
<dbReference type="RefSeq" id="WP_091729571.1">
    <property type="nucleotide sequence ID" value="NZ_LT629757.1"/>
</dbReference>
<keyword evidence="6" id="KW-1185">Reference proteome</keyword>
<evidence type="ECO:0000313" key="5">
    <source>
        <dbReference type="EMBL" id="SDS59374.1"/>
    </source>
</evidence>
<dbReference type="Pfam" id="PF00908">
    <property type="entry name" value="dTDP_sugar_isom"/>
    <property type="match status" value="1"/>
</dbReference>
<dbReference type="InterPro" id="IPR011051">
    <property type="entry name" value="RmlC_Cupin_sf"/>
</dbReference>
<dbReference type="AlphaFoldDB" id="A0A1H1TGU1"/>
<dbReference type="EMBL" id="LT629757">
    <property type="protein sequence ID" value="SDS59374.1"/>
    <property type="molecule type" value="Genomic_DNA"/>
</dbReference>
<protein>
    <recommendedName>
        <fullName evidence="4">dTDP-4-dehydrorhamnose 3,5-epimerase</fullName>
        <ecNumber evidence="4">5.1.3.13</ecNumber>
    </recommendedName>
    <alternativeName>
        <fullName evidence="4">Thymidine diphospho-4-keto-rhamnose 3,5-epimerase</fullName>
    </alternativeName>
</protein>
<comment type="subunit">
    <text evidence="4">Homodimer.</text>
</comment>
<comment type="similarity">
    <text evidence="1 4">Belongs to the dTDP-4-dehydrorhamnose 3,5-epimerase family.</text>
</comment>
<dbReference type="SUPFAM" id="SSF51182">
    <property type="entry name" value="RmlC-like cupins"/>
    <property type="match status" value="1"/>
</dbReference>
<keyword evidence="4" id="KW-0413">Isomerase</keyword>
<dbReference type="CDD" id="cd00438">
    <property type="entry name" value="cupin_RmlC"/>
    <property type="match status" value="1"/>
</dbReference>
<dbReference type="NCBIfam" id="TIGR01221">
    <property type="entry name" value="rmlC"/>
    <property type="match status" value="1"/>
</dbReference>
<accession>A0A1H1TGU1</accession>
<dbReference type="UniPathway" id="UPA00124"/>
<evidence type="ECO:0000256" key="4">
    <source>
        <dbReference type="RuleBase" id="RU364069"/>
    </source>
</evidence>
<dbReference type="GO" id="GO:0008830">
    <property type="term" value="F:dTDP-4-dehydrorhamnose 3,5-epimerase activity"/>
    <property type="evidence" value="ECO:0007669"/>
    <property type="project" value="UniProtKB-UniRule"/>
</dbReference>
<feature type="active site" description="Proton acceptor" evidence="2">
    <location>
        <position position="62"/>
    </location>
</feature>
<dbReference type="InterPro" id="IPR014710">
    <property type="entry name" value="RmlC-like_jellyroll"/>
</dbReference>
<name>A0A1H1TGU1_9ACTN</name>
<proteinExistence type="inferred from homology"/>
<reference evidence="6" key="1">
    <citation type="submission" date="2016-10" db="EMBL/GenBank/DDBJ databases">
        <authorList>
            <person name="Varghese N."/>
            <person name="Submissions S."/>
        </authorList>
    </citation>
    <scope>NUCLEOTIDE SEQUENCE [LARGE SCALE GENOMIC DNA]</scope>
    <source>
        <strain evidence="6">DSM 22127</strain>
    </source>
</reference>
<dbReference type="GO" id="GO:0005829">
    <property type="term" value="C:cytosol"/>
    <property type="evidence" value="ECO:0007669"/>
    <property type="project" value="TreeGrafter"/>
</dbReference>
<feature type="site" description="Participates in a stacking interaction with the thymidine ring of dTDP-4-oxo-6-deoxyglucose" evidence="3">
    <location>
        <position position="138"/>
    </location>
</feature>
<comment type="catalytic activity">
    <reaction evidence="4">
        <text>dTDP-4-dehydro-6-deoxy-alpha-D-glucose = dTDP-4-dehydro-beta-L-rhamnose</text>
        <dbReference type="Rhea" id="RHEA:16969"/>
        <dbReference type="ChEBI" id="CHEBI:57649"/>
        <dbReference type="ChEBI" id="CHEBI:62830"/>
        <dbReference type="EC" id="5.1.3.13"/>
    </reaction>
</comment>
<evidence type="ECO:0000313" key="6">
    <source>
        <dbReference type="Proteomes" id="UP000198859"/>
    </source>
</evidence>
<gene>
    <name evidence="5" type="ORF">SAMN04488570_2229</name>
</gene>
<dbReference type="EC" id="5.1.3.13" evidence="4"/>
<comment type="pathway">
    <text evidence="4">Carbohydrate biosynthesis; dTDP-L-rhamnose biosynthesis.</text>
</comment>
<dbReference type="PANTHER" id="PTHR21047">
    <property type="entry name" value="DTDP-6-DEOXY-D-GLUCOSE-3,5 EPIMERASE"/>
    <property type="match status" value="1"/>
</dbReference>
<dbReference type="GO" id="GO:0000271">
    <property type="term" value="P:polysaccharide biosynthetic process"/>
    <property type="evidence" value="ECO:0007669"/>
    <property type="project" value="TreeGrafter"/>
</dbReference>
<organism evidence="5 6">
    <name type="scientific">Nocardioides scoriae</name>
    <dbReference type="NCBI Taxonomy" id="642780"/>
    <lineage>
        <taxon>Bacteria</taxon>
        <taxon>Bacillati</taxon>
        <taxon>Actinomycetota</taxon>
        <taxon>Actinomycetes</taxon>
        <taxon>Propionibacteriales</taxon>
        <taxon>Nocardioidaceae</taxon>
        <taxon>Nocardioides</taxon>
    </lineage>
</organism>
<dbReference type="PANTHER" id="PTHR21047:SF2">
    <property type="entry name" value="THYMIDINE DIPHOSPHO-4-KETO-RHAMNOSE 3,5-EPIMERASE"/>
    <property type="match status" value="1"/>
</dbReference>
<dbReference type="Gene3D" id="2.60.120.10">
    <property type="entry name" value="Jelly Rolls"/>
    <property type="match status" value="1"/>
</dbReference>
<dbReference type="Proteomes" id="UP000198859">
    <property type="component" value="Chromosome I"/>
</dbReference>
<sequence>MKILTTPIEGVAIVELELREDDRGFFARTYDRAEFEAAGLEPAVEQCNMSYNHRAGTLRGMHLQVAPHPETKLVRCVRGGIVDIIVDLRPDSPTRLQHVAVELTADNRRALFVPAYFAHGFQTLVDDTEVVYQVSGAYTPAAERGLRHDDPDLGLPWPLATSVISDKDRSWPLLSERPASDFDPLPAAEEPPR</sequence>